<dbReference type="InterPro" id="IPR039421">
    <property type="entry name" value="Type_1_exporter"/>
</dbReference>
<feature type="transmembrane region" description="Helical" evidence="9">
    <location>
        <begin position="242"/>
        <end position="262"/>
    </location>
</feature>
<evidence type="ECO:0000259" key="11">
    <source>
        <dbReference type="PROSITE" id="PS50929"/>
    </source>
</evidence>
<dbReference type="GO" id="GO:0005524">
    <property type="term" value="F:ATP binding"/>
    <property type="evidence" value="ECO:0007669"/>
    <property type="project" value="UniProtKB-KW"/>
</dbReference>
<evidence type="ECO:0000256" key="3">
    <source>
        <dbReference type="ARBA" id="ARBA00022475"/>
    </source>
</evidence>
<evidence type="ECO:0000256" key="8">
    <source>
        <dbReference type="ARBA" id="ARBA00023136"/>
    </source>
</evidence>
<keyword evidence="4 9" id="KW-0812">Transmembrane</keyword>
<dbReference type="PROSITE" id="PS50893">
    <property type="entry name" value="ABC_TRANSPORTER_2"/>
    <property type="match status" value="1"/>
</dbReference>
<evidence type="ECO:0000256" key="7">
    <source>
        <dbReference type="ARBA" id="ARBA00022989"/>
    </source>
</evidence>
<dbReference type="PANTHER" id="PTHR43394">
    <property type="entry name" value="ATP-DEPENDENT PERMEASE MDL1, MITOCHONDRIAL"/>
    <property type="match status" value="1"/>
</dbReference>
<dbReference type="GO" id="GO:0016887">
    <property type="term" value="F:ATP hydrolysis activity"/>
    <property type="evidence" value="ECO:0007669"/>
    <property type="project" value="InterPro"/>
</dbReference>
<keyword evidence="5" id="KW-0547">Nucleotide-binding</keyword>
<evidence type="ECO:0000256" key="5">
    <source>
        <dbReference type="ARBA" id="ARBA00022741"/>
    </source>
</evidence>
<feature type="transmembrane region" description="Helical" evidence="9">
    <location>
        <begin position="145"/>
        <end position="174"/>
    </location>
</feature>
<dbReference type="Gene3D" id="3.40.50.300">
    <property type="entry name" value="P-loop containing nucleotide triphosphate hydrolases"/>
    <property type="match status" value="1"/>
</dbReference>
<reference evidence="12 13" key="1">
    <citation type="submission" date="2016-11" db="EMBL/GenBank/DDBJ databases">
        <authorList>
            <person name="Jaros S."/>
            <person name="Januszkiewicz K."/>
            <person name="Wedrychowicz H."/>
        </authorList>
    </citation>
    <scope>NUCLEOTIDE SEQUENCE [LARGE SCALE GENOMIC DNA]</scope>
    <source>
        <strain evidence="12 13">DSM 15212</strain>
    </source>
</reference>
<evidence type="ECO:0000256" key="1">
    <source>
        <dbReference type="ARBA" id="ARBA00004651"/>
    </source>
</evidence>
<feature type="domain" description="ABC transmembrane type-1" evidence="11">
    <location>
        <begin position="23"/>
        <end position="305"/>
    </location>
</feature>
<evidence type="ECO:0000313" key="13">
    <source>
        <dbReference type="Proteomes" id="UP000184465"/>
    </source>
</evidence>
<evidence type="ECO:0000256" key="2">
    <source>
        <dbReference type="ARBA" id="ARBA00022448"/>
    </source>
</evidence>
<gene>
    <name evidence="12" type="ORF">SAMN02745912_03048</name>
</gene>
<evidence type="ECO:0000313" key="12">
    <source>
        <dbReference type="EMBL" id="SHK34711.1"/>
    </source>
</evidence>
<organism evidence="12 13">
    <name type="scientific">Paramaledivibacter caminithermalis (strain DSM 15212 / CIP 107654 / DViRD3)</name>
    <name type="common">Clostridium caminithermale</name>
    <dbReference type="NCBI Taxonomy" id="1121301"/>
    <lineage>
        <taxon>Bacteria</taxon>
        <taxon>Bacillati</taxon>
        <taxon>Bacillota</taxon>
        <taxon>Clostridia</taxon>
        <taxon>Peptostreptococcales</taxon>
        <taxon>Caminicellaceae</taxon>
        <taxon>Paramaledivibacter</taxon>
    </lineage>
</organism>
<dbReference type="InterPro" id="IPR003593">
    <property type="entry name" value="AAA+_ATPase"/>
</dbReference>
<dbReference type="GO" id="GO:0015421">
    <property type="term" value="F:ABC-type oligopeptide transporter activity"/>
    <property type="evidence" value="ECO:0007669"/>
    <property type="project" value="TreeGrafter"/>
</dbReference>
<keyword evidence="2" id="KW-0813">Transport</keyword>
<dbReference type="CDD" id="cd07346">
    <property type="entry name" value="ABC_6TM_exporters"/>
    <property type="match status" value="1"/>
</dbReference>
<dbReference type="GO" id="GO:0005886">
    <property type="term" value="C:plasma membrane"/>
    <property type="evidence" value="ECO:0007669"/>
    <property type="project" value="UniProtKB-SubCell"/>
</dbReference>
<dbReference type="SMART" id="SM00382">
    <property type="entry name" value="AAA"/>
    <property type="match status" value="1"/>
</dbReference>
<dbReference type="FunFam" id="3.40.50.300:FF:000221">
    <property type="entry name" value="Multidrug ABC transporter ATP-binding protein"/>
    <property type="match status" value="1"/>
</dbReference>
<dbReference type="RefSeq" id="WP_073151925.1">
    <property type="nucleotide sequence ID" value="NZ_FRAG01000049.1"/>
</dbReference>
<keyword evidence="7 9" id="KW-1133">Transmembrane helix</keyword>
<dbReference type="Pfam" id="PF00664">
    <property type="entry name" value="ABC_membrane"/>
    <property type="match status" value="1"/>
</dbReference>
<protein>
    <submittedName>
        <fullName evidence="12">ABC-type multidrug transport system, ATPase and permease component</fullName>
    </submittedName>
</protein>
<dbReference type="STRING" id="1121301.SAMN02745912_03048"/>
<dbReference type="Pfam" id="PF00005">
    <property type="entry name" value="ABC_tran"/>
    <property type="match status" value="1"/>
</dbReference>
<dbReference type="EMBL" id="FRAG01000049">
    <property type="protein sequence ID" value="SHK34711.1"/>
    <property type="molecule type" value="Genomic_DNA"/>
</dbReference>
<feature type="domain" description="ABC transporter" evidence="10">
    <location>
        <begin position="336"/>
        <end position="566"/>
    </location>
</feature>
<evidence type="ECO:0000259" key="10">
    <source>
        <dbReference type="PROSITE" id="PS50893"/>
    </source>
</evidence>
<dbReference type="PROSITE" id="PS50929">
    <property type="entry name" value="ABC_TM1F"/>
    <property type="match status" value="1"/>
</dbReference>
<dbReference type="InterPro" id="IPR036640">
    <property type="entry name" value="ABC1_TM_sf"/>
</dbReference>
<keyword evidence="8 9" id="KW-0472">Membrane</keyword>
<dbReference type="AlphaFoldDB" id="A0A1M6RQB9"/>
<proteinExistence type="predicted"/>
<evidence type="ECO:0000256" key="4">
    <source>
        <dbReference type="ARBA" id="ARBA00022692"/>
    </source>
</evidence>
<feature type="transmembrane region" description="Helical" evidence="9">
    <location>
        <begin position="62"/>
        <end position="82"/>
    </location>
</feature>
<name>A0A1M6RQB9_PARC5</name>
<evidence type="ECO:0000256" key="6">
    <source>
        <dbReference type="ARBA" id="ARBA00022840"/>
    </source>
</evidence>
<dbReference type="PANTHER" id="PTHR43394:SF1">
    <property type="entry name" value="ATP-BINDING CASSETTE SUB-FAMILY B MEMBER 10, MITOCHONDRIAL"/>
    <property type="match status" value="1"/>
</dbReference>
<evidence type="ECO:0000256" key="9">
    <source>
        <dbReference type="SAM" id="Phobius"/>
    </source>
</evidence>
<dbReference type="Gene3D" id="1.20.1560.10">
    <property type="entry name" value="ABC transporter type 1, transmembrane domain"/>
    <property type="match status" value="1"/>
</dbReference>
<feature type="transmembrane region" description="Helical" evidence="9">
    <location>
        <begin position="274"/>
        <end position="290"/>
    </location>
</feature>
<dbReference type="InterPro" id="IPR003439">
    <property type="entry name" value="ABC_transporter-like_ATP-bd"/>
</dbReference>
<dbReference type="InterPro" id="IPR027417">
    <property type="entry name" value="P-loop_NTPase"/>
</dbReference>
<sequence length="569" mass="65785">MNNLNSNTNQILKYIKKYKKYQIILFCLFITTMLLNLIYPFILKYLIDGVIIPKDTRLLTPIIFIGLLAAVIERYMAFILNYKTKEYSNIAIKEEQKNMYMHLQRMPLDEYAKYSSGDILTRTLSDTVQVISVALKSIPLIIAQLIYGIVIALILITLNWQLALITFCSMPLYYMTLRSCTTQLQNTSKKERDAYSKVNESLREKLEGIHIIKALDKLNFFYTDFEKSIKLWIDESNKHSKIAIFIENIMILIIKCTPILILGYGGFKTINDKISFGTLFAFYTYVQMIYEPVRMINNNLIQLKSIKPQIIRIFEILNVKPENYTSGQDFPSPIKVEYCNIYFKYKDFLVLKGVNFKINKGEKIAIVGESGSGKSTIVNLLVRDYLPNEGDIKINNVQLKELRLKDLRHNIFKVTHSDYLFNMSVKDNILLGDNFSEEEIIEVLKAVKAYEFVMNLSECMDTIVGEKGKLLSEGQRQRLCIARALIRKPKVLILDEATSAIDSKTEDYIFNKIDKMNCITILISHRLATIKKADYILLLHNGQIIDSGTHEEMIKNNNVYQHILSSQLK</sequence>
<dbReference type="Proteomes" id="UP000184465">
    <property type="component" value="Unassembled WGS sequence"/>
</dbReference>
<accession>A0A1M6RQB9</accession>
<keyword evidence="13" id="KW-1185">Reference proteome</keyword>
<keyword evidence="3" id="KW-1003">Cell membrane</keyword>
<dbReference type="InterPro" id="IPR011527">
    <property type="entry name" value="ABC1_TM_dom"/>
</dbReference>
<feature type="transmembrane region" description="Helical" evidence="9">
    <location>
        <begin position="21"/>
        <end position="42"/>
    </location>
</feature>
<dbReference type="SUPFAM" id="SSF52540">
    <property type="entry name" value="P-loop containing nucleoside triphosphate hydrolases"/>
    <property type="match status" value="1"/>
</dbReference>
<dbReference type="SUPFAM" id="SSF90123">
    <property type="entry name" value="ABC transporter transmembrane region"/>
    <property type="match status" value="1"/>
</dbReference>
<comment type="subcellular location">
    <subcellularLocation>
        <location evidence="1">Cell membrane</location>
        <topology evidence="1">Multi-pass membrane protein</topology>
    </subcellularLocation>
</comment>
<dbReference type="OrthoDB" id="9806726at2"/>
<keyword evidence="6" id="KW-0067">ATP-binding</keyword>